<dbReference type="SUPFAM" id="SSF50978">
    <property type="entry name" value="WD40 repeat-like"/>
    <property type="match status" value="1"/>
</dbReference>
<dbReference type="InterPro" id="IPR036322">
    <property type="entry name" value="WD40_repeat_dom_sf"/>
</dbReference>
<evidence type="ECO:0000313" key="3">
    <source>
        <dbReference type="Proteomes" id="UP000249056"/>
    </source>
</evidence>
<dbReference type="SUPFAM" id="SSF56219">
    <property type="entry name" value="DNase I-like"/>
    <property type="match status" value="1"/>
</dbReference>
<gene>
    <name evidence="2" type="ORF">DID88_009619</name>
</gene>
<dbReference type="GO" id="GO:0004439">
    <property type="term" value="F:phosphatidylinositol-4,5-bisphosphate 5-phosphatase activity"/>
    <property type="evidence" value="ECO:0007669"/>
    <property type="project" value="TreeGrafter"/>
</dbReference>
<keyword evidence="3" id="KW-1185">Reference proteome</keyword>
<organism evidence="2 3">
    <name type="scientific">Monilinia fructigena</name>
    <dbReference type="NCBI Taxonomy" id="38457"/>
    <lineage>
        <taxon>Eukaryota</taxon>
        <taxon>Fungi</taxon>
        <taxon>Dikarya</taxon>
        <taxon>Ascomycota</taxon>
        <taxon>Pezizomycotina</taxon>
        <taxon>Leotiomycetes</taxon>
        <taxon>Helotiales</taxon>
        <taxon>Sclerotiniaceae</taxon>
        <taxon>Monilinia</taxon>
    </lineage>
</organism>
<dbReference type="SMART" id="SM00128">
    <property type="entry name" value="IPPc"/>
    <property type="match status" value="1"/>
</dbReference>
<comment type="caution">
    <text evidence="2">The sequence shown here is derived from an EMBL/GenBank/DDBJ whole genome shotgun (WGS) entry which is preliminary data.</text>
</comment>
<dbReference type="OrthoDB" id="2248459at2759"/>
<dbReference type="PANTHER" id="PTHR11200">
    <property type="entry name" value="INOSITOL 5-PHOSPHATASE"/>
    <property type="match status" value="1"/>
</dbReference>
<dbReference type="InterPro" id="IPR046985">
    <property type="entry name" value="IP5"/>
</dbReference>
<dbReference type="EMBL" id="QKRW01000030">
    <property type="protein sequence ID" value="RAL61580.1"/>
    <property type="molecule type" value="Genomic_DNA"/>
</dbReference>
<reference evidence="2 3" key="1">
    <citation type="submission" date="2018-06" db="EMBL/GenBank/DDBJ databases">
        <title>Genome Sequence of the Brown Rot Fungal Pathogen Monilinia fructigena.</title>
        <authorList>
            <person name="Landi L."/>
            <person name="De Miccolis Angelini R.M."/>
            <person name="Pollastro S."/>
            <person name="Abate D."/>
            <person name="Faretra F."/>
            <person name="Romanazzi G."/>
        </authorList>
    </citation>
    <scope>NUCLEOTIDE SEQUENCE [LARGE SCALE GENOMIC DNA]</scope>
    <source>
        <strain evidence="2 3">Mfrg269</strain>
    </source>
</reference>
<dbReference type="Pfam" id="PF22669">
    <property type="entry name" value="Exo_endo_phos2"/>
    <property type="match status" value="1"/>
</dbReference>
<proteinExistence type="predicted"/>
<name>A0A395IMS6_9HELO</name>
<dbReference type="Proteomes" id="UP000249056">
    <property type="component" value="Unassembled WGS sequence"/>
</dbReference>
<evidence type="ECO:0000313" key="2">
    <source>
        <dbReference type="EMBL" id="RAL61580.1"/>
    </source>
</evidence>
<dbReference type="GO" id="GO:0046856">
    <property type="term" value="P:phosphatidylinositol dephosphorylation"/>
    <property type="evidence" value="ECO:0007669"/>
    <property type="project" value="InterPro"/>
</dbReference>
<accession>A0A395IMS6</accession>
<dbReference type="InterPro" id="IPR036691">
    <property type="entry name" value="Endo/exonu/phosph_ase_sf"/>
</dbReference>
<dbReference type="AlphaFoldDB" id="A0A395IMS6"/>
<evidence type="ECO:0000259" key="1">
    <source>
        <dbReference type="SMART" id="SM00128"/>
    </source>
</evidence>
<sequence>MEVLSFRYYKRPLHQPDAGEITSGAVISSQPDRIYFGHVDGKVSIYSRHDYACLGIINISVYKITSLVGVGNSLWAGFSTGMIFVYDTTHTPWIVKKDWRAHNDPLIGLYVDRSSFWMLDREHVISLGQDSMVRTWDGMLQDDWMEQQMQSQEADFCQLTPIKTLVMTWNAGASTPYHLQQSAQDSKFFPQLLQDSDKPDILVFGFQELVDLEDKKTTAKSFFKSKKKEKDSDHEHMSHQYRNWRDFLTRCLDDYVQGEIYHLLHTANLVGLFTCVFVRSPLLPRIKNINAAEVKRGMGGLHGNKGALILRFVLDDTSMCFINCHLAAGQTQTKDRNTDISTILESQVLPAERDHSVRIDSFVGGGDGTMILDHEICILNGQQPSKTSGTRPTSRFKTQNPWFRLRAFHELPITFAPTYKYDVGTDNYDTSEKKRAPAWCDRLLYRGHDRVEQLDYRRHEVRVSDHRPVTGLFHIVIKTISPQKRAVKWEECQENFKRLKEKLGSEARLDYLINVMGFDPKISQQIVASGSGSGTYGGR</sequence>
<dbReference type="PANTHER" id="PTHR11200:SF240">
    <property type="entry name" value="INOSITOL POLYPHOSPHATE 5-PHOSPHATASE C9G1.10C-RELATED"/>
    <property type="match status" value="1"/>
</dbReference>
<dbReference type="Gene3D" id="3.60.10.10">
    <property type="entry name" value="Endonuclease/exonuclease/phosphatase"/>
    <property type="match status" value="1"/>
</dbReference>
<dbReference type="InterPro" id="IPR000300">
    <property type="entry name" value="IPPc"/>
</dbReference>
<feature type="domain" description="Inositol polyphosphate-related phosphatase" evidence="1">
    <location>
        <begin position="160"/>
        <end position="481"/>
    </location>
</feature>
<protein>
    <recommendedName>
        <fullName evidence="1">Inositol polyphosphate-related phosphatase domain-containing protein</fullName>
    </recommendedName>
</protein>